<evidence type="ECO:0000313" key="2">
    <source>
        <dbReference type="EMBL" id="KAF0760239.1"/>
    </source>
</evidence>
<gene>
    <name evidence="2" type="ORF">FWK35_00015373</name>
</gene>
<reference evidence="2 3" key="1">
    <citation type="submission" date="2019-08" db="EMBL/GenBank/DDBJ databases">
        <title>Whole genome of Aphis craccivora.</title>
        <authorList>
            <person name="Voronova N.V."/>
            <person name="Shulinski R.S."/>
            <person name="Bandarenka Y.V."/>
            <person name="Zhorov D.G."/>
            <person name="Warner D."/>
        </authorList>
    </citation>
    <scope>NUCLEOTIDE SEQUENCE [LARGE SCALE GENOMIC DNA]</scope>
    <source>
        <strain evidence="2">180601</strain>
        <tissue evidence="2">Whole Body</tissue>
    </source>
</reference>
<accession>A0A6G0YR63</accession>
<dbReference type="Proteomes" id="UP000478052">
    <property type="component" value="Unassembled WGS sequence"/>
</dbReference>
<evidence type="ECO:0000256" key="1">
    <source>
        <dbReference type="SAM" id="Phobius"/>
    </source>
</evidence>
<keyword evidence="1" id="KW-0812">Transmembrane</keyword>
<protein>
    <submittedName>
        <fullName evidence="2">Uncharacterized protein</fullName>
    </submittedName>
</protein>
<name>A0A6G0YR63_APHCR</name>
<evidence type="ECO:0000313" key="3">
    <source>
        <dbReference type="Proteomes" id="UP000478052"/>
    </source>
</evidence>
<sequence>MSTIRKILNGNNVDEDFPNLTPGEVTKFRYAKITSCDVERSFSKYKNILRSNRRYCFIIFLITFDSFALHLFLLIAENVLDSKMGELPLEYIFTEVTCINA</sequence>
<proteinExistence type="predicted"/>
<feature type="transmembrane region" description="Helical" evidence="1">
    <location>
        <begin position="55"/>
        <end position="76"/>
    </location>
</feature>
<comment type="caution">
    <text evidence="2">The sequence shown here is derived from an EMBL/GenBank/DDBJ whole genome shotgun (WGS) entry which is preliminary data.</text>
</comment>
<dbReference type="AlphaFoldDB" id="A0A6G0YR63"/>
<organism evidence="2 3">
    <name type="scientific">Aphis craccivora</name>
    <name type="common">Cowpea aphid</name>
    <dbReference type="NCBI Taxonomy" id="307492"/>
    <lineage>
        <taxon>Eukaryota</taxon>
        <taxon>Metazoa</taxon>
        <taxon>Ecdysozoa</taxon>
        <taxon>Arthropoda</taxon>
        <taxon>Hexapoda</taxon>
        <taxon>Insecta</taxon>
        <taxon>Pterygota</taxon>
        <taxon>Neoptera</taxon>
        <taxon>Paraneoptera</taxon>
        <taxon>Hemiptera</taxon>
        <taxon>Sternorrhyncha</taxon>
        <taxon>Aphidomorpha</taxon>
        <taxon>Aphidoidea</taxon>
        <taxon>Aphididae</taxon>
        <taxon>Aphidini</taxon>
        <taxon>Aphis</taxon>
        <taxon>Aphis</taxon>
    </lineage>
</organism>
<dbReference type="EMBL" id="VUJU01002744">
    <property type="protein sequence ID" value="KAF0760239.1"/>
    <property type="molecule type" value="Genomic_DNA"/>
</dbReference>
<dbReference type="OrthoDB" id="6596666at2759"/>
<keyword evidence="3" id="KW-1185">Reference proteome</keyword>
<keyword evidence="1" id="KW-0472">Membrane</keyword>
<keyword evidence="1" id="KW-1133">Transmembrane helix</keyword>